<name>A0A4Q0VD05_CLOTA</name>
<organism evidence="8 9">
    <name type="scientific">Clostridium tetani</name>
    <dbReference type="NCBI Taxonomy" id="1513"/>
    <lineage>
        <taxon>Bacteria</taxon>
        <taxon>Bacillati</taxon>
        <taxon>Bacillota</taxon>
        <taxon>Clostridia</taxon>
        <taxon>Eubacteriales</taxon>
        <taxon>Clostridiaceae</taxon>
        <taxon>Clostridium</taxon>
    </lineage>
</organism>
<feature type="site" description="Positions MEP for the nucleophilic attack" evidence="7">
    <location>
        <position position="210"/>
    </location>
</feature>
<dbReference type="InterPro" id="IPR029044">
    <property type="entry name" value="Nucleotide-diphossugar_trans"/>
</dbReference>
<keyword evidence="6 7" id="KW-0414">Isoprene biosynthesis</keyword>
<dbReference type="GO" id="GO:0050518">
    <property type="term" value="F:2-C-methyl-D-erythritol 4-phosphate cytidylyltransferase activity"/>
    <property type="evidence" value="ECO:0007669"/>
    <property type="project" value="UniProtKB-UniRule"/>
</dbReference>
<dbReference type="PROSITE" id="PS01295">
    <property type="entry name" value="ISPD"/>
    <property type="match status" value="1"/>
</dbReference>
<keyword evidence="4 7" id="KW-0808">Transferase</keyword>
<comment type="pathway">
    <text evidence="2 7">Isoprenoid biosynthesis; isopentenyl diphosphate biosynthesis via DXP pathway; isopentenyl diphosphate from 1-deoxy-D-xylulose 5-phosphate: step 2/6.</text>
</comment>
<evidence type="ECO:0000256" key="3">
    <source>
        <dbReference type="ARBA" id="ARBA00009789"/>
    </source>
</evidence>
<evidence type="ECO:0000256" key="7">
    <source>
        <dbReference type="HAMAP-Rule" id="MF_00108"/>
    </source>
</evidence>
<evidence type="ECO:0000313" key="9">
    <source>
        <dbReference type="Proteomes" id="UP000290921"/>
    </source>
</evidence>
<evidence type="ECO:0000256" key="2">
    <source>
        <dbReference type="ARBA" id="ARBA00004787"/>
    </source>
</evidence>
<dbReference type="Proteomes" id="UP000290921">
    <property type="component" value="Unassembled WGS sequence"/>
</dbReference>
<evidence type="ECO:0000256" key="6">
    <source>
        <dbReference type="ARBA" id="ARBA00023229"/>
    </source>
</evidence>
<comment type="similarity">
    <text evidence="3 7">Belongs to the IspD/TarI cytidylyltransferase family. IspD subfamily.</text>
</comment>
<dbReference type="FunFam" id="3.90.550.10:FF:000003">
    <property type="entry name" value="2-C-methyl-D-erythritol 4-phosphate cytidylyltransferase"/>
    <property type="match status" value="1"/>
</dbReference>
<sequence length="235" mass="26645">MSKNCAIIVAAGKGSRMGFDINKVFIEIGEKPIIQYSLECFESHPDIDEIVLVAKLNEIEKFQHIIKSNNMKKVKKIVVGGNTRRESVVNALSVIKDSDVVVIHDGARPFISHDLISKGIKYANKYGACTCGVTPKDTIKVKDKLNFIKESLNRDFLISVQTPQSFKYKLIWEGHNHKIDENINITDDTSLMEYLGHNVFVYNGEYTNIKITTKEDLIFAEEFVKKFNNVKNSLT</sequence>
<feature type="site" description="Positions MEP for the nucleophilic attack" evidence="7">
    <location>
        <position position="154"/>
    </location>
</feature>
<dbReference type="CDD" id="cd02516">
    <property type="entry name" value="CDP-ME_synthetase"/>
    <property type="match status" value="1"/>
</dbReference>
<reference evidence="8 9" key="1">
    <citation type="submission" date="2018-06" db="EMBL/GenBank/DDBJ databases">
        <title>Genome conservation of Clostridium tetani.</title>
        <authorList>
            <person name="Bruggemann H."/>
            <person name="Popoff M.R."/>
        </authorList>
    </citation>
    <scope>NUCLEOTIDE SEQUENCE [LARGE SCALE GENOMIC DNA]</scope>
    <source>
        <strain evidence="8 9">2017.061</strain>
    </source>
</reference>
<dbReference type="NCBIfam" id="TIGR00453">
    <property type="entry name" value="ispD"/>
    <property type="match status" value="1"/>
</dbReference>
<dbReference type="SUPFAM" id="SSF53448">
    <property type="entry name" value="Nucleotide-diphospho-sugar transferases"/>
    <property type="match status" value="1"/>
</dbReference>
<comment type="catalytic activity">
    <reaction evidence="1 7">
        <text>2-C-methyl-D-erythritol 4-phosphate + CTP + H(+) = 4-CDP-2-C-methyl-D-erythritol + diphosphate</text>
        <dbReference type="Rhea" id="RHEA:13429"/>
        <dbReference type="ChEBI" id="CHEBI:15378"/>
        <dbReference type="ChEBI" id="CHEBI:33019"/>
        <dbReference type="ChEBI" id="CHEBI:37563"/>
        <dbReference type="ChEBI" id="CHEBI:57823"/>
        <dbReference type="ChEBI" id="CHEBI:58262"/>
        <dbReference type="EC" id="2.7.7.60"/>
    </reaction>
</comment>
<accession>A0A4Q0VD05</accession>
<dbReference type="AlphaFoldDB" id="A0A4Q0VD05"/>
<comment type="caution">
    <text evidence="8">The sequence shown here is derived from an EMBL/GenBank/DDBJ whole genome shotgun (WGS) entry which is preliminary data.</text>
</comment>
<dbReference type="InterPro" id="IPR001228">
    <property type="entry name" value="IspD"/>
</dbReference>
<evidence type="ECO:0000256" key="1">
    <source>
        <dbReference type="ARBA" id="ARBA00001282"/>
    </source>
</evidence>
<dbReference type="InterPro" id="IPR018294">
    <property type="entry name" value="ISPD_synthase_CS"/>
</dbReference>
<dbReference type="EC" id="2.7.7.60" evidence="7"/>
<dbReference type="UniPathway" id="UPA00056">
    <property type="reaction ID" value="UER00093"/>
</dbReference>
<dbReference type="EMBL" id="QMAP01000007">
    <property type="protein sequence ID" value="RXI48299.1"/>
    <property type="molecule type" value="Genomic_DNA"/>
</dbReference>
<dbReference type="HAMAP" id="MF_00108">
    <property type="entry name" value="IspD"/>
    <property type="match status" value="1"/>
</dbReference>
<dbReference type="GO" id="GO:0019288">
    <property type="term" value="P:isopentenyl diphosphate biosynthetic process, methylerythritol 4-phosphate pathway"/>
    <property type="evidence" value="ECO:0007669"/>
    <property type="project" value="UniProtKB-UniRule"/>
</dbReference>
<dbReference type="GeneID" id="24254957"/>
<keyword evidence="5 7" id="KW-0548">Nucleotidyltransferase</keyword>
<dbReference type="PANTHER" id="PTHR32125:SF4">
    <property type="entry name" value="2-C-METHYL-D-ERYTHRITOL 4-PHOSPHATE CYTIDYLYLTRANSFERASE, CHLOROPLASTIC"/>
    <property type="match status" value="1"/>
</dbReference>
<evidence type="ECO:0000313" key="8">
    <source>
        <dbReference type="EMBL" id="RXI48299.1"/>
    </source>
</evidence>
<feature type="site" description="Transition state stabilizer" evidence="7">
    <location>
        <position position="23"/>
    </location>
</feature>
<dbReference type="InterPro" id="IPR034683">
    <property type="entry name" value="IspD/TarI"/>
</dbReference>
<dbReference type="RefSeq" id="WP_035111320.1">
    <property type="nucleotide sequence ID" value="NZ_AP026804.1"/>
</dbReference>
<feature type="site" description="Transition state stabilizer" evidence="7">
    <location>
        <position position="16"/>
    </location>
</feature>
<dbReference type="PANTHER" id="PTHR32125">
    <property type="entry name" value="2-C-METHYL-D-ERYTHRITOL 4-PHOSPHATE CYTIDYLYLTRANSFERASE, CHLOROPLASTIC"/>
    <property type="match status" value="1"/>
</dbReference>
<evidence type="ECO:0000256" key="5">
    <source>
        <dbReference type="ARBA" id="ARBA00022695"/>
    </source>
</evidence>
<dbReference type="Pfam" id="PF01128">
    <property type="entry name" value="IspD"/>
    <property type="match status" value="1"/>
</dbReference>
<evidence type="ECO:0000256" key="4">
    <source>
        <dbReference type="ARBA" id="ARBA00022679"/>
    </source>
</evidence>
<gene>
    <name evidence="7 8" type="primary">ispD</name>
    <name evidence="8" type="ORF">DP130_08340</name>
</gene>
<protein>
    <recommendedName>
        <fullName evidence="7">2-C-methyl-D-erythritol 4-phosphate cytidylyltransferase</fullName>
        <ecNumber evidence="7">2.7.7.60</ecNumber>
    </recommendedName>
    <alternativeName>
        <fullName evidence="7">4-diphosphocytidyl-2C-methyl-D-erythritol synthase</fullName>
    </alternativeName>
    <alternativeName>
        <fullName evidence="7">MEP cytidylyltransferase</fullName>
        <shortName evidence="7">MCT</shortName>
    </alternativeName>
</protein>
<dbReference type="Gene3D" id="3.90.550.10">
    <property type="entry name" value="Spore Coat Polysaccharide Biosynthesis Protein SpsA, Chain A"/>
    <property type="match status" value="1"/>
</dbReference>
<dbReference type="InterPro" id="IPR050088">
    <property type="entry name" value="IspD/TarI_cytidylyltransf_bact"/>
</dbReference>
<comment type="function">
    <text evidence="7">Catalyzes the formation of 4-diphosphocytidyl-2-C-methyl-D-erythritol from CTP and 2-C-methyl-D-erythritol 4-phosphate (MEP).</text>
</comment>
<proteinExistence type="inferred from homology"/>